<dbReference type="AlphaFoldDB" id="A0A6J7KTR7"/>
<dbReference type="InterPro" id="IPR055170">
    <property type="entry name" value="GFO_IDH_MocA-like_dom"/>
</dbReference>
<reference evidence="8" key="1">
    <citation type="submission" date="2020-05" db="EMBL/GenBank/DDBJ databases">
        <authorList>
            <person name="Chiriac C."/>
            <person name="Salcher M."/>
            <person name="Ghai R."/>
            <person name="Kavagutti S V."/>
        </authorList>
    </citation>
    <scope>NUCLEOTIDE SEQUENCE</scope>
</reference>
<protein>
    <submittedName>
        <fullName evidence="8">Unannotated protein</fullName>
    </submittedName>
</protein>
<evidence type="ECO:0000313" key="5">
    <source>
        <dbReference type="EMBL" id="CAB4749505.1"/>
    </source>
</evidence>
<dbReference type="EMBL" id="CAEZYF010000039">
    <property type="protein sequence ID" value="CAB4749505.1"/>
    <property type="molecule type" value="Genomic_DNA"/>
</dbReference>
<dbReference type="SUPFAM" id="SSF55347">
    <property type="entry name" value="Glyceraldehyde-3-phosphate dehydrogenase-like, C-terminal domain"/>
    <property type="match status" value="1"/>
</dbReference>
<dbReference type="Gene3D" id="3.40.50.720">
    <property type="entry name" value="NAD(P)-binding Rossmann-like Domain"/>
    <property type="match status" value="1"/>
</dbReference>
<dbReference type="Pfam" id="PF01408">
    <property type="entry name" value="GFO_IDH_MocA"/>
    <property type="match status" value="1"/>
</dbReference>
<dbReference type="SUPFAM" id="SSF51735">
    <property type="entry name" value="NAD(P)-binding Rossmann-fold domains"/>
    <property type="match status" value="1"/>
</dbReference>
<proteinExistence type="predicted"/>
<dbReference type="PANTHER" id="PTHR43818:SF11">
    <property type="entry name" value="BCDNA.GH03377"/>
    <property type="match status" value="1"/>
</dbReference>
<evidence type="ECO:0000313" key="6">
    <source>
        <dbReference type="EMBL" id="CAB4816827.1"/>
    </source>
</evidence>
<gene>
    <name evidence="5" type="ORF">UFOPK2656_03456</name>
    <name evidence="6" type="ORF">UFOPK3099_01134</name>
    <name evidence="7" type="ORF">UFOPK3267_01781</name>
    <name evidence="8" type="ORF">UFOPK3651_03390</name>
    <name evidence="9" type="ORF">UFOPK3931_02770</name>
    <name evidence="4" type="ORF">UFOPK4189_03247</name>
</gene>
<dbReference type="EMBL" id="CAFBOL010000106">
    <property type="protein sequence ID" value="CAB5010248.1"/>
    <property type="molecule type" value="Genomic_DNA"/>
</dbReference>
<dbReference type="InterPro" id="IPR000683">
    <property type="entry name" value="Gfo/Idh/MocA-like_OxRdtase_N"/>
</dbReference>
<evidence type="ECO:0000259" key="2">
    <source>
        <dbReference type="Pfam" id="PF01408"/>
    </source>
</evidence>
<evidence type="ECO:0000313" key="7">
    <source>
        <dbReference type="EMBL" id="CAB4851887.1"/>
    </source>
</evidence>
<evidence type="ECO:0000313" key="9">
    <source>
        <dbReference type="EMBL" id="CAB5010248.1"/>
    </source>
</evidence>
<keyword evidence="1" id="KW-0560">Oxidoreductase</keyword>
<dbReference type="Pfam" id="PF22725">
    <property type="entry name" value="GFO_IDH_MocA_C3"/>
    <property type="match status" value="1"/>
</dbReference>
<feature type="domain" description="Gfo/Idh/MocA-like oxidoreductase N-terminal" evidence="2">
    <location>
        <begin position="10"/>
        <end position="100"/>
    </location>
</feature>
<dbReference type="GO" id="GO:0000166">
    <property type="term" value="F:nucleotide binding"/>
    <property type="evidence" value="ECO:0007669"/>
    <property type="project" value="InterPro"/>
</dbReference>
<evidence type="ECO:0000259" key="3">
    <source>
        <dbReference type="Pfam" id="PF22725"/>
    </source>
</evidence>
<feature type="domain" description="GFO/IDH/MocA-like oxidoreductase" evidence="3">
    <location>
        <begin position="120"/>
        <end position="230"/>
    </location>
</feature>
<dbReference type="EMBL" id="CAFBIY010000101">
    <property type="protein sequence ID" value="CAB4851887.1"/>
    <property type="molecule type" value="Genomic_DNA"/>
</dbReference>
<sequence length="328" mass="34446">MAHAAAAEALGIQVTAVASRTTERAERVAALTGAQAVRYADLPAGADIVVVATPPQCHADDAIRLLDCGAAVILEKPLCRTLDEADRLVAAAARHGGRLLYAENLAYSPIVQRMLSMVPRIGAITHLEVRALQDLPTWGDFTSDDWGGGALFDLGVHPLAVAMLLANAAGHGRPIAVSAVLRGGEGHSSDEHAAVTLRYAAGLHAHVIASWQSTNELIWDAQIAGELGVLRAELQPAYVLEYNGDEVALPVVAGEMAPVVQLGYVGQLQAMVADLAAGHEPVMSAVFGREVLQVVLAAYTSAGRAGEEVALPFAGPRDLTPLELWHQR</sequence>
<dbReference type="EMBL" id="CAESGF010000034">
    <property type="protein sequence ID" value="CAB4365504.1"/>
    <property type="molecule type" value="Genomic_DNA"/>
</dbReference>
<evidence type="ECO:0000313" key="4">
    <source>
        <dbReference type="EMBL" id="CAB4365504.1"/>
    </source>
</evidence>
<organism evidence="8">
    <name type="scientific">freshwater metagenome</name>
    <dbReference type="NCBI Taxonomy" id="449393"/>
    <lineage>
        <taxon>unclassified sequences</taxon>
        <taxon>metagenomes</taxon>
        <taxon>ecological metagenomes</taxon>
    </lineage>
</organism>
<name>A0A6J7KTR7_9ZZZZ</name>
<dbReference type="EMBL" id="CAFBMT010000041">
    <property type="protein sequence ID" value="CAB4959107.1"/>
    <property type="molecule type" value="Genomic_DNA"/>
</dbReference>
<dbReference type="InterPro" id="IPR050463">
    <property type="entry name" value="Gfo/Idh/MocA_oxidrdct_glycsds"/>
</dbReference>
<dbReference type="GO" id="GO:0016491">
    <property type="term" value="F:oxidoreductase activity"/>
    <property type="evidence" value="ECO:0007669"/>
    <property type="project" value="UniProtKB-KW"/>
</dbReference>
<accession>A0A6J7KTR7</accession>
<dbReference type="EMBL" id="CAFAAV010000072">
    <property type="protein sequence ID" value="CAB4816827.1"/>
    <property type="molecule type" value="Genomic_DNA"/>
</dbReference>
<dbReference type="Gene3D" id="3.30.360.10">
    <property type="entry name" value="Dihydrodipicolinate Reductase, domain 2"/>
    <property type="match status" value="1"/>
</dbReference>
<dbReference type="PANTHER" id="PTHR43818">
    <property type="entry name" value="BCDNA.GH03377"/>
    <property type="match status" value="1"/>
</dbReference>
<evidence type="ECO:0000256" key="1">
    <source>
        <dbReference type="ARBA" id="ARBA00023002"/>
    </source>
</evidence>
<dbReference type="InterPro" id="IPR036291">
    <property type="entry name" value="NAD(P)-bd_dom_sf"/>
</dbReference>
<evidence type="ECO:0000313" key="8">
    <source>
        <dbReference type="EMBL" id="CAB4959107.1"/>
    </source>
</evidence>